<evidence type="ECO:0000259" key="1">
    <source>
        <dbReference type="Pfam" id="PF22724"/>
    </source>
</evidence>
<dbReference type="InterPro" id="IPR054611">
    <property type="entry name" value="NCAB"/>
</dbReference>
<organism evidence="2 3">
    <name type="scientific">Floridaenema aerugineum BLCC-F46</name>
    <dbReference type="NCBI Taxonomy" id="3153654"/>
    <lineage>
        <taxon>Bacteria</taxon>
        <taxon>Bacillati</taxon>
        <taxon>Cyanobacteriota</taxon>
        <taxon>Cyanophyceae</taxon>
        <taxon>Oscillatoriophycideae</taxon>
        <taxon>Aerosakkonematales</taxon>
        <taxon>Aerosakkonemataceae</taxon>
        <taxon>Floridanema</taxon>
        <taxon>Floridanema aerugineum</taxon>
    </lineage>
</organism>
<feature type="domain" description="NACHT C-terminal Alpha/Beta" evidence="1">
    <location>
        <begin position="2"/>
        <end position="39"/>
    </location>
</feature>
<gene>
    <name evidence="2" type="ORF">ACE1CC_02025</name>
</gene>
<accession>A0ABV4WYQ2</accession>
<protein>
    <recommendedName>
        <fullName evidence="1">NACHT C-terminal Alpha/Beta domain-containing protein</fullName>
    </recommendedName>
</protein>
<dbReference type="Proteomes" id="UP001576774">
    <property type="component" value="Unassembled WGS sequence"/>
</dbReference>
<name>A0ABV4WYQ2_9CYAN</name>
<sequence length="41" mass="4677">MTSTFNLPKTLQLLCIDGSKFDNRNNPATAIYLQLIKKKHV</sequence>
<evidence type="ECO:0000313" key="2">
    <source>
        <dbReference type="EMBL" id="MFB2875647.1"/>
    </source>
</evidence>
<dbReference type="Pfam" id="PF22724">
    <property type="entry name" value="NCAB1"/>
    <property type="match status" value="1"/>
</dbReference>
<proteinExistence type="predicted"/>
<keyword evidence="3" id="KW-1185">Reference proteome</keyword>
<evidence type="ECO:0000313" key="3">
    <source>
        <dbReference type="Proteomes" id="UP001576774"/>
    </source>
</evidence>
<dbReference type="EMBL" id="JBHFNQ010000016">
    <property type="protein sequence ID" value="MFB2875647.1"/>
    <property type="molecule type" value="Genomic_DNA"/>
</dbReference>
<dbReference type="RefSeq" id="WP_413268826.1">
    <property type="nucleotide sequence ID" value="NZ_JBHFNQ010000016.1"/>
</dbReference>
<comment type="caution">
    <text evidence="2">The sequence shown here is derived from an EMBL/GenBank/DDBJ whole genome shotgun (WGS) entry which is preliminary data.</text>
</comment>
<reference evidence="2 3" key="1">
    <citation type="submission" date="2024-09" db="EMBL/GenBank/DDBJ databases">
        <title>Floridaenema gen nov. (Aerosakkonemataceae, Aerosakkonematales ord. nov., Cyanobacteria) from benthic tropical and subtropical fresh waters, with the description of four new species.</title>
        <authorList>
            <person name="Moretto J.A."/>
            <person name="Berthold D.E."/>
            <person name="Lefler F.W."/>
            <person name="Huang I.-S."/>
            <person name="Laughinghouse H. IV."/>
        </authorList>
    </citation>
    <scope>NUCLEOTIDE SEQUENCE [LARGE SCALE GENOMIC DNA]</scope>
    <source>
        <strain evidence="2 3">BLCC-F46</strain>
    </source>
</reference>